<dbReference type="PROSITE" id="PS50110">
    <property type="entry name" value="RESPONSE_REGULATORY"/>
    <property type="match status" value="1"/>
</dbReference>
<dbReference type="InterPro" id="IPR011006">
    <property type="entry name" value="CheY-like_superfamily"/>
</dbReference>
<keyword evidence="3" id="KW-0238">DNA-binding</keyword>
<evidence type="ECO:0000313" key="9">
    <source>
        <dbReference type="EMBL" id="PJJ27600.1"/>
    </source>
</evidence>
<dbReference type="SMART" id="SM00342">
    <property type="entry name" value="HTH_ARAC"/>
    <property type="match status" value="1"/>
</dbReference>
<dbReference type="PROSITE" id="PS00041">
    <property type="entry name" value="HTH_ARAC_FAMILY_1"/>
    <property type="match status" value="1"/>
</dbReference>
<dbReference type="Proteomes" id="UP000231092">
    <property type="component" value="Unassembled WGS sequence"/>
</dbReference>
<dbReference type="SUPFAM" id="SSF46689">
    <property type="entry name" value="Homeodomain-like"/>
    <property type="match status" value="2"/>
</dbReference>
<dbReference type="InterPro" id="IPR018060">
    <property type="entry name" value="HTH_AraC"/>
</dbReference>
<accession>A0A2M8Z2G2</accession>
<reference evidence="9 10" key="1">
    <citation type="submission" date="2017-11" db="EMBL/GenBank/DDBJ databases">
        <title>Understudied soil microbes with underappreciated capabilities: Untangling the Clostridium saccharolyticum group.</title>
        <authorList>
            <person name="Leschine S."/>
        </authorList>
    </citation>
    <scope>NUCLEOTIDE SEQUENCE [LARGE SCALE GENOMIC DNA]</scope>
    <source>
        <strain evidence="9 10">18A</strain>
    </source>
</reference>
<proteinExistence type="predicted"/>
<dbReference type="GO" id="GO:0003700">
    <property type="term" value="F:DNA-binding transcription factor activity"/>
    <property type="evidence" value="ECO:0007669"/>
    <property type="project" value="InterPro"/>
</dbReference>
<evidence type="ECO:0000256" key="1">
    <source>
        <dbReference type="ARBA" id="ARBA00018672"/>
    </source>
</evidence>
<keyword evidence="6" id="KW-0597">Phosphoprotein</keyword>
<keyword evidence="2" id="KW-0805">Transcription regulation</keyword>
<evidence type="ECO:0000313" key="10">
    <source>
        <dbReference type="Proteomes" id="UP000231092"/>
    </source>
</evidence>
<dbReference type="PROSITE" id="PS01124">
    <property type="entry name" value="HTH_ARAC_FAMILY_2"/>
    <property type="match status" value="1"/>
</dbReference>
<evidence type="ECO:0000259" key="8">
    <source>
        <dbReference type="PROSITE" id="PS50110"/>
    </source>
</evidence>
<dbReference type="RefSeq" id="WP_100304215.1">
    <property type="nucleotide sequence ID" value="NZ_PGET01000001.1"/>
</dbReference>
<dbReference type="PANTHER" id="PTHR43280">
    <property type="entry name" value="ARAC-FAMILY TRANSCRIPTIONAL REGULATOR"/>
    <property type="match status" value="1"/>
</dbReference>
<dbReference type="PRINTS" id="PR00032">
    <property type="entry name" value="HTHARAC"/>
</dbReference>
<gene>
    <name evidence="9" type="ORF">H171_1069</name>
</gene>
<dbReference type="SMART" id="SM00448">
    <property type="entry name" value="REC"/>
    <property type="match status" value="1"/>
</dbReference>
<dbReference type="OrthoDB" id="2112176at2"/>
<name>A0A2M8Z2G2_9FIRM</name>
<dbReference type="Gene3D" id="3.40.50.2300">
    <property type="match status" value="1"/>
</dbReference>
<evidence type="ECO:0000256" key="3">
    <source>
        <dbReference type="ARBA" id="ARBA00023125"/>
    </source>
</evidence>
<organism evidence="9 10">
    <name type="scientific">[Clostridium] celerecrescens 18A</name>
    <dbReference type="NCBI Taxonomy" id="1286362"/>
    <lineage>
        <taxon>Bacteria</taxon>
        <taxon>Bacillati</taxon>
        <taxon>Bacillota</taxon>
        <taxon>Clostridia</taxon>
        <taxon>Lachnospirales</taxon>
        <taxon>Lachnospiraceae</taxon>
        <taxon>Lacrimispora</taxon>
    </lineage>
</organism>
<keyword evidence="4" id="KW-0804">Transcription</keyword>
<dbReference type="GO" id="GO:0000160">
    <property type="term" value="P:phosphorelay signal transduction system"/>
    <property type="evidence" value="ECO:0007669"/>
    <property type="project" value="InterPro"/>
</dbReference>
<evidence type="ECO:0000256" key="6">
    <source>
        <dbReference type="PROSITE-ProRule" id="PRU00169"/>
    </source>
</evidence>
<dbReference type="SUPFAM" id="SSF52172">
    <property type="entry name" value="CheY-like"/>
    <property type="match status" value="1"/>
</dbReference>
<dbReference type="PANTHER" id="PTHR43280:SF28">
    <property type="entry name" value="HTH-TYPE TRANSCRIPTIONAL ACTIVATOR RHAS"/>
    <property type="match status" value="1"/>
</dbReference>
<feature type="modified residue" description="4-aspartylphosphate" evidence="6">
    <location>
        <position position="57"/>
    </location>
</feature>
<feature type="domain" description="Response regulatory" evidence="8">
    <location>
        <begin position="5"/>
        <end position="122"/>
    </location>
</feature>
<dbReference type="Gene3D" id="1.10.10.60">
    <property type="entry name" value="Homeodomain-like"/>
    <property type="match status" value="2"/>
</dbReference>
<sequence>MTSNYILIVDDDPDILEGLTHAVEKEFENKLNVLSCRNGVIAADILRCNTIDILITDIKMPVMNGIELLDFIKQHHITCKSVVLSSYDHFNLVRDVLRLGAADYLLKPVDFPVLYQLLYRLLAQVMSEQSSSSGRNYPINMQQLLESYLQKPLQKTANMLAFEEKYSLIPDSACIVGCIKLNAVYSGKLFQLQEGLREDLYHCLNRSHIQYRTIVTGEMASCFVFMLFPDTEIPNCLDSLHSFGEYLADQGYKFKFSKRYVTFHQCSDGFKDCLTWFEFGYYDLPYTPAYEGCTAEDILKFIHQATNSLAVYDMKSTLHYLRLFFAAINHLKPPVKETKKTLNNTIYSLIRLNPKFIEPVSGLKFSEHDLFSQIENAPSLSILEKELYCSLNHLVEIVLHSLQNKEDCIIEKAKSYIERNYNECISLEDVAAHVYMNKSYFSSFFKNKAGLTYRDYLRNYRIEKSICLIVESNMKIYEIAQAVGYNDSAHFIRAFKEVTGKSPGDYKVSL</sequence>
<dbReference type="AlphaFoldDB" id="A0A2M8Z2G2"/>
<dbReference type="CDD" id="cd17536">
    <property type="entry name" value="REC_YesN-like"/>
    <property type="match status" value="1"/>
</dbReference>
<feature type="domain" description="HTH araC/xylS-type" evidence="7">
    <location>
        <begin position="411"/>
        <end position="509"/>
    </location>
</feature>
<comment type="caution">
    <text evidence="9">The sequence shown here is derived from an EMBL/GenBank/DDBJ whole genome shotgun (WGS) entry which is preliminary data.</text>
</comment>
<evidence type="ECO:0000256" key="2">
    <source>
        <dbReference type="ARBA" id="ARBA00023015"/>
    </source>
</evidence>
<dbReference type="Pfam" id="PF00072">
    <property type="entry name" value="Response_reg"/>
    <property type="match status" value="1"/>
</dbReference>
<evidence type="ECO:0000256" key="4">
    <source>
        <dbReference type="ARBA" id="ARBA00023163"/>
    </source>
</evidence>
<dbReference type="InterPro" id="IPR018062">
    <property type="entry name" value="HTH_AraC-typ_CS"/>
</dbReference>
<dbReference type="EMBL" id="PGET01000001">
    <property type="protein sequence ID" value="PJJ27600.1"/>
    <property type="molecule type" value="Genomic_DNA"/>
</dbReference>
<protein>
    <recommendedName>
        <fullName evidence="1">Stage 0 sporulation protein A homolog</fullName>
    </recommendedName>
</protein>
<comment type="function">
    <text evidence="5">May play the central regulatory role in sporulation. It may be an element of the effector pathway responsible for the activation of sporulation genes in response to nutritional stress. Spo0A may act in concert with spo0H (a sigma factor) to control the expression of some genes that are critical to the sporulation process.</text>
</comment>
<evidence type="ECO:0000256" key="5">
    <source>
        <dbReference type="ARBA" id="ARBA00024867"/>
    </source>
</evidence>
<dbReference type="Pfam" id="PF12833">
    <property type="entry name" value="HTH_18"/>
    <property type="match status" value="1"/>
</dbReference>
<dbReference type="InterPro" id="IPR009057">
    <property type="entry name" value="Homeodomain-like_sf"/>
</dbReference>
<dbReference type="GO" id="GO:0043565">
    <property type="term" value="F:sequence-specific DNA binding"/>
    <property type="evidence" value="ECO:0007669"/>
    <property type="project" value="InterPro"/>
</dbReference>
<dbReference type="InterPro" id="IPR001789">
    <property type="entry name" value="Sig_transdc_resp-reg_receiver"/>
</dbReference>
<dbReference type="InterPro" id="IPR020449">
    <property type="entry name" value="Tscrpt_reg_AraC-type_HTH"/>
</dbReference>
<evidence type="ECO:0000259" key="7">
    <source>
        <dbReference type="PROSITE" id="PS01124"/>
    </source>
</evidence>